<feature type="non-terminal residue" evidence="1">
    <location>
        <position position="52"/>
    </location>
</feature>
<sequence length="52" mass="5850">MVNRLEILFLLRHQAFEQLFQLPPNSPTCSRTESHLGTAGGSLLIERGFILP</sequence>
<dbReference type="EMBL" id="JACEIK010003720">
    <property type="protein sequence ID" value="MCD9642830.1"/>
    <property type="molecule type" value="Genomic_DNA"/>
</dbReference>
<comment type="caution">
    <text evidence="1">The sequence shown here is derived from an EMBL/GenBank/DDBJ whole genome shotgun (WGS) entry which is preliminary data.</text>
</comment>
<organism evidence="1 2">
    <name type="scientific">Datura stramonium</name>
    <name type="common">Jimsonweed</name>
    <name type="synonym">Common thornapple</name>
    <dbReference type="NCBI Taxonomy" id="4076"/>
    <lineage>
        <taxon>Eukaryota</taxon>
        <taxon>Viridiplantae</taxon>
        <taxon>Streptophyta</taxon>
        <taxon>Embryophyta</taxon>
        <taxon>Tracheophyta</taxon>
        <taxon>Spermatophyta</taxon>
        <taxon>Magnoliopsida</taxon>
        <taxon>eudicotyledons</taxon>
        <taxon>Gunneridae</taxon>
        <taxon>Pentapetalae</taxon>
        <taxon>asterids</taxon>
        <taxon>lamiids</taxon>
        <taxon>Solanales</taxon>
        <taxon>Solanaceae</taxon>
        <taxon>Solanoideae</taxon>
        <taxon>Datureae</taxon>
        <taxon>Datura</taxon>
    </lineage>
</organism>
<dbReference type="Proteomes" id="UP000823775">
    <property type="component" value="Unassembled WGS sequence"/>
</dbReference>
<accession>A0ABS8V6N5</accession>
<proteinExistence type="predicted"/>
<evidence type="ECO:0000313" key="2">
    <source>
        <dbReference type="Proteomes" id="UP000823775"/>
    </source>
</evidence>
<name>A0ABS8V6N5_DATST</name>
<reference evidence="1 2" key="1">
    <citation type="journal article" date="2021" name="BMC Genomics">
        <title>Datura genome reveals duplications of psychoactive alkaloid biosynthetic genes and high mutation rate following tissue culture.</title>
        <authorList>
            <person name="Rajewski A."/>
            <person name="Carter-House D."/>
            <person name="Stajich J."/>
            <person name="Litt A."/>
        </authorList>
    </citation>
    <scope>NUCLEOTIDE SEQUENCE [LARGE SCALE GENOMIC DNA]</scope>
    <source>
        <strain evidence="1">AR-01</strain>
    </source>
</reference>
<gene>
    <name evidence="1" type="ORF">HAX54_029863</name>
</gene>
<keyword evidence="2" id="KW-1185">Reference proteome</keyword>
<protein>
    <submittedName>
        <fullName evidence="1">Uncharacterized protein</fullName>
    </submittedName>
</protein>
<evidence type="ECO:0000313" key="1">
    <source>
        <dbReference type="EMBL" id="MCD9642830.1"/>
    </source>
</evidence>